<dbReference type="SUPFAM" id="SSF53756">
    <property type="entry name" value="UDP-Glycosyltransferase/glycogen phosphorylase"/>
    <property type="match status" value="1"/>
</dbReference>
<organism evidence="3 4">
    <name type="scientific">Meridianimarinicoccus marinus</name>
    <dbReference type="NCBI Taxonomy" id="3231483"/>
    <lineage>
        <taxon>Bacteria</taxon>
        <taxon>Pseudomonadati</taxon>
        <taxon>Pseudomonadota</taxon>
        <taxon>Alphaproteobacteria</taxon>
        <taxon>Rhodobacterales</taxon>
        <taxon>Paracoccaceae</taxon>
        <taxon>Meridianimarinicoccus</taxon>
    </lineage>
</organism>
<dbReference type="PANTHER" id="PTHR45947">
    <property type="entry name" value="SULFOQUINOVOSYL TRANSFERASE SQD2"/>
    <property type="match status" value="1"/>
</dbReference>
<dbReference type="InterPro" id="IPR028098">
    <property type="entry name" value="Glyco_trans_4-like_N"/>
</dbReference>
<proteinExistence type="predicted"/>
<dbReference type="CDD" id="cd03801">
    <property type="entry name" value="GT4_PimA-like"/>
    <property type="match status" value="1"/>
</dbReference>
<dbReference type="InterPro" id="IPR050194">
    <property type="entry name" value="Glycosyltransferase_grp1"/>
</dbReference>
<feature type="domain" description="Glycosyltransferase subfamily 4-like N-terminal" evidence="2">
    <location>
        <begin position="17"/>
        <end position="174"/>
    </location>
</feature>
<evidence type="ECO:0000313" key="4">
    <source>
        <dbReference type="Proteomes" id="UP001553161"/>
    </source>
</evidence>
<dbReference type="RefSeq" id="WP_366192757.1">
    <property type="nucleotide sequence ID" value="NZ_JBFBVU010000009.1"/>
</dbReference>
<dbReference type="Proteomes" id="UP001553161">
    <property type="component" value="Unassembled WGS sequence"/>
</dbReference>
<protein>
    <submittedName>
        <fullName evidence="3">Glycosyltransferase family 4 protein</fullName>
        <ecNumber evidence="3">2.4.-.-</ecNumber>
    </submittedName>
</protein>
<comment type="caution">
    <text evidence="3">The sequence shown here is derived from an EMBL/GenBank/DDBJ whole genome shotgun (WGS) entry which is preliminary data.</text>
</comment>
<dbReference type="GO" id="GO:0016757">
    <property type="term" value="F:glycosyltransferase activity"/>
    <property type="evidence" value="ECO:0007669"/>
    <property type="project" value="UniProtKB-KW"/>
</dbReference>
<evidence type="ECO:0000313" key="3">
    <source>
        <dbReference type="EMBL" id="MEV8466967.1"/>
    </source>
</evidence>
<feature type="domain" description="Glycosyl transferase family 1" evidence="1">
    <location>
        <begin position="193"/>
        <end position="346"/>
    </location>
</feature>
<dbReference type="Pfam" id="PF13439">
    <property type="entry name" value="Glyco_transf_4"/>
    <property type="match status" value="1"/>
</dbReference>
<keyword evidence="4" id="KW-1185">Reference proteome</keyword>
<dbReference type="Pfam" id="PF00534">
    <property type="entry name" value="Glycos_transf_1"/>
    <property type="match status" value="1"/>
</dbReference>
<dbReference type="Gene3D" id="3.40.50.2000">
    <property type="entry name" value="Glycogen Phosphorylase B"/>
    <property type="match status" value="2"/>
</dbReference>
<dbReference type="InterPro" id="IPR001296">
    <property type="entry name" value="Glyco_trans_1"/>
</dbReference>
<accession>A0ABV3L7E2</accession>
<keyword evidence="3" id="KW-0328">Glycosyltransferase</keyword>
<dbReference type="PANTHER" id="PTHR45947:SF3">
    <property type="entry name" value="SULFOQUINOVOSYL TRANSFERASE SQD2"/>
    <property type="match status" value="1"/>
</dbReference>
<keyword evidence="3" id="KW-0808">Transferase</keyword>
<evidence type="ECO:0000259" key="1">
    <source>
        <dbReference type="Pfam" id="PF00534"/>
    </source>
</evidence>
<name>A0ABV3L7E2_9RHOB</name>
<gene>
    <name evidence="3" type="ORF">AB0T83_09270</name>
</gene>
<dbReference type="EC" id="2.4.-.-" evidence="3"/>
<sequence length="376" mass="40783">MSGDKLRVLQMGTQFGVGGITRHILALRDWMRGQGHEVFLAGTPDVWASPETEPAFLDLPTRYVAGEGANMPHRLSNLGRASWRLRQWLRQNPVDLIHAHESAPALVADLARMGMNIPLAVTYHGSEPERIAAFGRIARRCDLVITPSHRSAEDLATIGGVPQDRLKVIGLGVAPAPDDPEAEVAALRAELLGDGTHLLVTIARLMYQKGVDILIDCAVELKKTNPGYRFVVAGDGPDEAALHALAAEKGVTDVLTFVGRTSRPHLYLRAADIFLLTSRWEALPFTIVESFQCGTPAVASACSGVVELIDDSTGKVVPIADVPAICEGVREVLEDPARLAAMGATALERSREDRFRPDWVHEQFEKTYRALSGKGA</sequence>
<dbReference type="EMBL" id="JBFBVU010000009">
    <property type="protein sequence ID" value="MEV8466967.1"/>
    <property type="molecule type" value="Genomic_DNA"/>
</dbReference>
<evidence type="ECO:0000259" key="2">
    <source>
        <dbReference type="Pfam" id="PF13439"/>
    </source>
</evidence>
<reference evidence="3 4" key="1">
    <citation type="submission" date="2024-07" db="EMBL/GenBank/DDBJ databases">
        <authorList>
            <person name="Kang M."/>
        </authorList>
    </citation>
    <scope>NUCLEOTIDE SEQUENCE [LARGE SCALE GENOMIC DNA]</scope>
    <source>
        <strain evidence="3 4">DFM31</strain>
    </source>
</reference>